<reference evidence="1 2" key="1">
    <citation type="journal article" date="2022" name="Gigascience">
        <title>A chromosome-level genome assembly and annotation of the desert horned lizard, Phrynosoma platyrhinos, provides insight into chromosomal rearrangements among reptiles.</title>
        <authorList>
            <person name="Koochekian N."/>
            <person name="Ascanio A."/>
            <person name="Farleigh K."/>
            <person name="Card D.C."/>
            <person name="Schield D.R."/>
            <person name="Castoe T.A."/>
            <person name="Jezkova T."/>
        </authorList>
    </citation>
    <scope>NUCLEOTIDE SEQUENCE [LARGE SCALE GENOMIC DNA]</scope>
    <source>
        <strain evidence="1">NK-2021</strain>
    </source>
</reference>
<evidence type="ECO:0000313" key="2">
    <source>
        <dbReference type="Proteomes" id="UP000826234"/>
    </source>
</evidence>
<proteinExistence type="predicted"/>
<organism evidence="1 2">
    <name type="scientific">Phrynosoma platyrhinos</name>
    <name type="common">Desert horned lizard</name>
    <dbReference type="NCBI Taxonomy" id="52577"/>
    <lineage>
        <taxon>Eukaryota</taxon>
        <taxon>Metazoa</taxon>
        <taxon>Chordata</taxon>
        <taxon>Craniata</taxon>
        <taxon>Vertebrata</taxon>
        <taxon>Euteleostomi</taxon>
        <taxon>Lepidosauria</taxon>
        <taxon>Squamata</taxon>
        <taxon>Bifurcata</taxon>
        <taxon>Unidentata</taxon>
        <taxon>Episquamata</taxon>
        <taxon>Toxicofera</taxon>
        <taxon>Iguania</taxon>
        <taxon>Phrynosomatidae</taxon>
        <taxon>Phrynosomatinae</taxon>
        <taxon>Phrynosoma</taxon>
    </lineage>
</organism>
<gene>
    <name evidence="1" type="ORF">JD844_005810</name>
</gene>
<protein>
    <submittedName>
        <fullName evidence="1">Uncharacterized protein</fullName>
    </submittedName>
</protein>
<name>A0ABQ7TQ22_PHRPL</name>
<dbReference type="Proteomes" id="UP000826234">
    <property type="component" value="Unassembled WGS sequence"/>
</dbReference>
<accession>A0ABQ7TQ22</accession>
<sequence>MRARYANLSVGRLVRSQAYAKRSRRRRRPGEVATLLVQHAAELCPLAHIPSGQPKQRECCWFRHSSGSIYTLMSPVGPQLFNWQNLDFFSLTRPRQDERSVSHQGGLAAQERASHDEVAHTVTESRVLQNTRHPFLTVLSTEELAAL</sequence>
<keyword evidence="2" id="KW-1185">Reference proteome</keyword>
<comment type="caution">
    <text evidence="1">The sequence shown here is derived from an EMBL/GenBank/DDBJ whole genome shotgun (WGS) entry which is preliminary data.</text>
</comment>
<evidence type="ECO:0000313" key="1">
    <source>
        <dbReference type="EMBL" id="KAH0631476.1"/>
    </source>
</evidence>
<dbReference type="EMBL" id="JAIPUX010000035">
    <property type="protein sequence ID" value="KAH0631476.1"/>
    <property type="molecule type" value="Genomic_DNA"/>
</dbReference>